<dbReference type="AlphaFoldDB" id="A0A6N0HQX8"/>
<organism evidence="1 2">
    <name type="scientific">Candidatus Ruthia endofausta</name>
    <dbReference type="NCBI Taxonomy" id="2738852"/>
    <lineage>
        <taxon>Bacteria</taxon>
        <taxon>Pseudomonadati</taxon>
        <taxon>Pseudomonadota</taxon>
        <taxon>Gammaproteobacteria</taxon>
        <taxon>Candidatus Pseudothioglobaceae</taxon>
        <taxon>Candidatus Ruthturnera</taxon>
    </lineage>
</organism>
<evidence type="ECO:0000313" key="1">
    <source>
        <dbReference type="EMBL" id="QKQ24726.1"/>
    </source>
</evidence>
<protein>
    <submittedName>
        <fullName evidence="1">Uncharacterized protein</fullName>
    </submittedName>
</protein>
<evidence type="ECO:0000313" key="2">
    <source>
        <dbReference type="Proteomes" id="UP000509429"/>
    </source>
</evidence>
<keyword evidence="2" id="KW-1185">Reference proteome</keyword>
<gene>
    <name evidence="1" type="ORF">HUE58_06495</name>
</gene>
<name>A0A6N0HQX8_9GAMM</name>
<sequence length="103" mass="12438">MIKTIQNRKTKYFKEYLEINNEQLKINAGVGKGIYLNILNRVINQLDIAYSIHKRLLVVRFDLHLKNYTPNNTAMFRFIKTIKQWISRNYKMKDIGYAWGKRR</sequence>
<accession>A0A6N0HQX8</accession>
<reference evidence="1 2" key="1">
    <citation type="submission" date="2020-05" db="EMBL/GenBank/DDBJ databases">
        <title>Horizontal transmission and recombination maintain forever young bacterial symbiont genomes.</title>
        <authorList>
            <person name="Russell S.L."/>
            <person name="Pepper-Tunick E."/>
            <person name="Svedberg J."/>
            <person name="Byrne A."/>
            <person name="Ruelas Castillo J."/>
            <person name="Vollmers C."/>
            <person name="Beinart R.A."/>
            <person name="Corbett-Detig R."/>
        </authorList>
    </citation>
    <scope>NUCLEOTIDE SEQUENCE [LARGE SCALE GENOMIC DNA]</scope>
    <source>
        <strain evidence="1">JDF_Ridge</strain>
    </source>
</reference>
<dbReference type="Proteomes" id="UP000509429">
    <property type="component" value="Chromosome"/>
</dbReference>
<dbReference type="RefSeq" id="WP_174606162.1">
    <property type="nucleotide sequence ID" value="NZ_CP054490.1"/>
</dbReference>
<proteinExistence type="predicted"/>
<dbReference type="KEGG" id="reo:HUE58_06495"/>
<dbReference type="EMBL" id="CP054490">
    <property type="protein sequence ID" value="QKQ24726.1"/>
    <property type="molecule type" value="Genomic_DNA"/>
</dbReference>